<evidence type="ECO:0000256" key="1">
    <source>
        <dbReference type="SAM" id="MobiDB-lite"/>
    </source>
</evidence>
<protein>
    <submittedName>
        <fullName evidence="2">Uncharacterized protein</fullName>
    </submittedName>
</protein>
<evidence type="ECO:0000313" key="3">
    <source>
        <dbReference type="Proteomes" id="UP000663881"/>
    </source>
</evidence>
<accession>A0A820G9M6</accession>
<feature type="region of interest" description="Disordered" evidence="1">
    <location>
        <begin position="1"/>
        <end position="32"/>
    </location>
</feature>
<feature type="non-terminal residue" evidence="2">
    <location>
        <position position="1"/>
    </location>
</feature>
<proteinExistence type="predicted"/>
<comment type="caution">
    <text evidence="2">The sequence shown here is derived from an EMBL/GenBank/DDBJ whole genome shotgun (WGS) entry which is preliminary data.</text>
</comment>
<organism evidence="2 3">
    <name type="scientific">Adineta steineri</name>
    <dbReference type="NCBI Taxonomy" id="433720"/>
    <lineage>
        <taxon>Eukaryota</taxon>
        <taxon>Metazoa</taxon>
        <taxon>Spiralia</taxon>
        <taxon>Gnathifera</taxon>
        <taxon>Rotifera</taxon>
        <taxon>Eurotatoria</taxon>
        <taxon>Bdelloidea</taxon>
        <taxon>Adinetida</taxon>
        <taxon>Adinetidae</taxon>
        <taxon>Adineta</taxon>
    </lineage>
</organism>
<gene>
    <name evidence="2" type="ORF">OKA104_LOCUS44920</name>
</gene>
<name>A0A820G9M6_9BILA</name>
<dbReference type="AlphaFoldDB" id="A0A820G9M6"/>
<dbReference type="Proteomes" id="UP000663881">
    <property type="component" value="Unassembled WGS sequence"/>
</dbReference>
<reference evidence="2" key="1">
    <citation type="submission" date="2021-02" db="EMBL/GenBank/DDBJ databases">
        <authorList>
            <person name="Nowell W R."/>
        </authorList>
    </citation>
    <scope>NUCLEOTIDE SEQUENCE</scope>
</reference>
<sequence length="68" mass="7825">NPPSLMSLNPNTSTTNQPQASSNYWSNTGPRYNNNDVFDGHYLLRRNNRNNNYSSYIEGDSYRAQYSS</sequence>
<dbReference type="EMBL" id="CAJOAY010014239">
    <property type="protein sequence ID" value="CAF4275964.1"/>
    <property type="molecule type" value="Genomic_DNA"/>
</dbReference>
<evidence type="ECO:0000313" key="2">
    <source>
        <dbReference type="EMBL" id="CAF4275964.1"/>
    </source>
</evidence>
<feature type="region of interest" description="Disordered" evidence="1">
    <location>
        <begin position="48"/>
        <end position="68"/>
    </location>
</feature>